<evidence type="ECO:0000256" key="1">
    <source>
        <dbReference type="SAM" id="Coils"/>
    </source>
</evidence>
<evidence type="ECO:0000313" key="2">
    <source>
        <dbReference type="EMBL" id="QHU29899.1"/>
    </source>
</evidence>
<dbReference type="EMBL" id="MN740498">
    <property type="protein sequence ID" value="QHU29899.1"/>
    <property type="molecule type" value="Genomic_DNA"/>
</dbReference>
<dbReference type="AlphaFoldDB" id="A0A6C0LG38"/>
<organism evidence="2">
    <name type="scientific">viral metagenome</name>
    <dbReference type="NCBI Taxonomy" id="1070528"/>
    <lineage>
        <taxon>unclassified sequences</taxon>
        <taxon>metagenomes</taxon>
        <taxon>organismal metagenomes</taxon>
    </lineage>
</organism>
<feature type="coiled-coil region" evidence="1">
    <location>
        <begin position="9"/>
        <end position="36"/>
    </location>
</feature>
<name>A0A6C0LG38_9ZZZZ</name>
<accession>A0A6C0LG38</accession>
<keyword evidence="1" id="KW-0175">Coiled coil</keyword>
<feature type="coiled-coil region" evidence="1">
    <location>
        <begin position="142"/>
        <end position="169"/>
    </location>
</feature>
<protein>
    <submittedName>
        <fullName evidence="2">Uncharacterized protein</fullName>
    </submittedName>
</protein>
<proteinExistence type="predicted"/>
<sequence>MESKINQSINKYYSLKRQYNKQRENLKKNIVDNSNLSTPEKRIKIKNIKQSCIFCGKKKVGTIFGKDKNILFATCGDTNEPCNKKIEIRLVKRIQLNKILPIYEEDMAEYTEEIINNKTKLLLDMDDTENILATFDEYMNIYEDTNEIYMRLQSKKASLEETKDAEEMDVLKTELEGYIINIKSIIKDYKETKDTKLLEESNNIYSDFIIPLEDRINSFRFNHREIVDNNSEKVLKSHKHNIKDMEILFDVDDDDIIRFDI</sequence>
<reference evidence="2" key="1">
    <citation type="journal article" date="2020" name="Nature">
        <title>Giant virus diversity and host interactions through global metagenomics.</title>
        <authorList>
            <person name="Schulz F."/>
            <person name="Roux S."/>
            <person name="Paez-Espino D."/>
            <person name="Jungbluth S."/>
            <person name="Walsh D.A."/>
            <person name="Denef V.J."/>
            <person name="McMahon K.D."/>
            <person name="Konstantinidis K.T."/>
            <person name="Eloe-Fadrosh E.A."/>
            <person name="Kyrpides N.C."/>
            <person name="Woyke T."/>
        </authorList>
    </citation>
    <scope>NUCLEOTIDE SEQUENCE</scope>
    <source>
        <strain evidence="2">GVMAG-M-3300027810-10</strain>
    </source>
</reference>